<proteinExistence type="predicted"/>
<dbReference type="PANTHER" id="PTHR12215">
    <property type="entry name" value="PHOSPHOPANTETHEINE TRANSFERASE"/>
    <property type="match status" value="1"/>
</dbReference>
<dbReference type="GO" id="GO:0008897">
    <property type="term" value="F:holo-[acyl-carrier-protein] synthase activity"/>
    <property type="evidence" value="ECO:0007669"/>
    <property type="project" value="UniProtKB-EC"/>
</dbReference>
<feature type="domain" description="4'-phosphopantetheinyl transferase N-terminal" evidence="4">
    <location>
        <begin position="14"/>
        <end position="110"/>
    </location>
</feature>
<dbReference type="EC" id="2.7.8.7" evidence="1"/>
<dbReference type="PANTHER" id="PTHR12215:SF10">
    <property type="entry name" value="L-AMINOADIPATE-SEMIALDEHYDE DEHYDROGENASE-PHOSPHOPANTETHEINYL TRANSFERASE"/>
    <property type="match status" value="1"/>
</dbReference>
<dbReference type="FunFam" id="3.90.470.20:FF:000013">
    <property type="entry name" value="L-aminoadipate-semialdehyde dehydrogenase-phosphopantetheinyl transferase"/>
    <property type="match status" value="1"/>
</dbReference>
<feature type="domain" description="4'-phosphopantetheinyl transferase" evidence="3">
    <location>
        <begin position="113"/>
        <end position="222"/>
    </location>
</feature>
<name>A0AB40AGM3_DIOCR</name>
<gene>
    <name evidence="6" type="primary">LOC120249539</name>
</gene>
<dbReference type="InterPro" id="IPR008278">
    <property type="entry name" value="4-PPantetheinyl_Trfase_dom"/>
</dbReference>
<evidence type="ECO:0000259" key="4">
    <source>
        <dbReference type="Pfam" id="PF22624"/>
    </source>
</evidence>
<dbReference type="SUPFAM" id="SSF56214">
    <property type="entry name" value="4'-phosphopantetheinyl transferase"/>
    <property type="match status" value="2"/>
</dbReference>
<evidence type="ECO:0000256" key="2">
    <source>
        <dbReference type="ARBA" id="ARBA00022679"/>
    </source>
</evidence>
<dbReference type="Gene3D" id="3.90.470.20">
    <property type="entry name" value="4'-phosphopantetheinyl transferase domain"/>
    <property type="match status" value="2"/>
</dbReference>
<evidence type="ECO:0000259" key="3">
    <source>
        <dbReference type="Pfam" id="PF01648"/>
    </source>
</evidence>
<dbReference type="Pfam" id="PF01648">
    <property type="entry name" value="ACPS"/>
    <property type="match status" value="1"/>
</dbReference>
<dbReference type="GO" id="GO:0000287">
    <property type="term" value="F:magnesium ion binding"/>
    <property type="evidence" value="ECO:0007669"/>
    <property type="project" value="InterPro"/>
</dbReference>
<dbReference type="InterPro" id="IPR055066">
    <property type="entry name" value="AASDHPPT_N"/>
</dbReference>
<dbReference type="FunFam" id="3.90.470.20:FF:000003">
    <property type="entry name" value="L-aminoadipate-semialdehyde dehydrogenase-phosphopantetheinyl transferase"/>
    <property type="match status" value="1"/>
</dbReference>
<dbReference type="AlphaFoldDB" id="A0AB40AGM3"/>
<evidence type="ECO:0000313" key="6">
    <source>
        <dbReference type="RefSeq" id="XP_039114025.1"/>
    </source>
</evidence>
<accession>A0AB40AGM3</accession>
<dbReference type="Proteomes" id="UP001515500">
    <property type="component" value="Chromosome 19"/>
</dbReference>
<reference evidence="6" key="1">
    <citation type="submission" date="2025-08" db="UniProtKB">
        <authorList>
            <consortium name="RefSeq"/>
        </authorList>
    </citation>
    <scope>IDENTIFICATION</scope>
</reference>
<dbReference type="RefSeq" id="XP_039114025.1">
    <property type="nucleotide sequence ID" value="XM_039258091.1"/>
</dbReference>
<keyword evidence="2" id="KW-0808">Transferase</keyword>
<dbReference type="Pfam" id="PF22624">
    <property type="entry name" value="AASDHPPT_N"/>
    <property type="match status" value="1"/>
</dbReference>
<dbReference type="InterPro" id="IPR037143">
    <property type="entry name" value="4-PPantetheinyl_Trfase_dom_sf"/>
</dbReference>
<protein>
    <recommendedName>
        <fullName evidence="1">holo-[acyl-carrier-protein] synthase</fullName>
        <ecNumber evidence="1">2.7.8.7</ecNumber>
    </recommendedName>
</protein>
<dbReference type="GO" id="GO:0005829">
    <property type="term" value="C:cytosol"/>
    <property type="evidence" value="ECO:0007669"/>
    <property type="project" value="TreeGrafter"/>
</dbReference>
<keyword evidence="5" id="KW-1185">Reference proteome</keyword>
<organism evidence="5 6">
    <name type="scientific">Dioscorea cayennensis subsp. rotundata</name>
    <name type="common">White Guinea yam</name>
    <name type="synonym">Dioscorea rotundata</name>
    <dbReference type="NCBI Taxonomy" id="55577"/>
    <lineage>
        <taxon>Eukaryota</taxon>
        <taxon>Viridiplantae</taxon>
        <taxon>Streptophyta</taxon>
        <taxon>Embryophyta</taxon>
        <taxon>Tracheophyta</taxon>
        <taxon>Spermatophyta</taxon>
        <taxon>Magnoliopsida</taxon>
        <taxon>Liliopsida</taxon>
        <taxon>Dioscoreales</taxon>
        <taxon>Dioscoreaceae</taxon>
        <taxon>Dioscorea</taxon>
    </lineage>
</organism>
<dbReference type="InterPro" id="IPR050559">
    <property type="entry name" value="P-Pant_transferase_sf"/>
</dbReference>
<evidence type="ECO:0000313" key="5">
    <source>
        <dbReference type="Proteomes" id="UP001515500"/>
    </source>
</evidence>
<evidence type="ECO:0000256" key="1">
    <source>
        <dbReference type="ARBA" id="ARBA00013172"/>
    </source>
</evidence>
<sequence length="282" mass="32362">MEQPVRRWLVDISGWNPSEDEFSSLVSLLPQHEHSAISRFIKFEDRKRAYISRLLQYSLVHEVLGIHFDKIIINRTIEGKPYLKNGQDMLMNFNFNVSHHGNYVGIASEPVCPVGLDIVSIHIPLHETALELVKNFSSYFTNSEWGKIMNAGSSDDIFSDFLRCWSLKEAFVKALGAGLGYGLHRLEFHHNNWTHISVDIDGVKSTEWRFWHFKIDNLHFATVAKGPPGAAESNQSTLMQVANKEELNTIHPHEDQFIFRTVEDLISVFLREKGLADEFNLL</sequence>
<dbReference type="GO" id="GO:0019878">
    <property type="term" value="P:lysine biosynthetic process via aminoadipic acid"/>
    <property type="evidence" value="ECO:0007669"/>
    <property type="project" value="TreeGrafter"/>
</dbReference>
<dbReference type="GeneID" id="120249539"/>